<sequence>MSEPVKQWFHFGPWVFSIHAAMALIAATPRAAQLLDVATWAKAYGLTRLDDPPSQTINLIGPASDSLDRVYAMSTDLANPVIVASLPIPGQPPGPLLIDGTHRLYRAWREGVAQLPAYVLTVAETRQVRSNALLGPDRSRLNPPH</sequence>
<organism evidence="1 2">
    <name type="scientific">Catellatospora citrea</name>
    <dbReference type="NCBI Taxonomy" id="53366"/>
    <lineage>
        <taxon>Bacteria</taxon>
        <taxon>Bacillati</taxon>
        <taxon>Actinomycetota</taxon>
        <taxon>Actinomycetes</taxon>
        <taxon>Micromonosporales</taxon>
        <taxon>Micromonosporaceae</taxon>
        <taxon>Catellatospora</taxon>
    </lineage>
</organism>
<evidence type="ECO:0008006" key="3">
    <source>
        <dbReference type="Google" id="ProtNLM"/>
    </source>
</evidence>
<keyword evidence="2" id="KW-1185">Reference proteome</keyword>
<reference evidence="1 2" key="1">
    <citation type="submission" date="2021-01" db="EMBL/GenBank/DDBJ databases">
        <title>Whole genome shotgun sequence of Catellatospora citrea NBRC 14495.</title>
        <authorList>
            <person name="Komaki H."/>
            <person name="Tamura T."/>
        </authorList>
    </citation>
    <scope>NUCLEOTIDE SEQUENCE [LARGE SCALE GENOMIC DNA]</scope>
    <source>
        <strain evidence="1 2">NBRC 14495</strain>
    </source>
</reference>
<dbReference type="EMBL" id="BONH01000015">
    <property type="protein sequence ID" value="GIF98319.1"/>
    <property type="molecule type" value="Genomic_DNA"/>
</dbReference>
<gene>
    <name evidence="1" type="ORF">Cci01nite_34130</name>
</gene>
<accession>A0A8J3KN61</accession>
<comment type="caution">
    <text evidence="1">The sequence shown here is derived from an EMBL/GenBank/DDBJ whole genome shotgun (WGS) entry which is preliminary data.</text>
</comment>
<evidence type="ECO:0000313" key="1">
    <source>
        <dbReference type="EMBL" id="GIF98319.1"/>
    </source>
</evidence>
<dbReference type="AlphaFoldDB" id="A0A8J3KN61"/>
<dbReference type="RefSeq" id="WP_120316819.1">
    <property type="nucleotide sequence ID" value="NZ_BONH01000015.1"/>
</dbReference>
<dbReference type="Proteomes" id="UP000659904">
    <property type="component" value="Unassembled WGS sequence"/>
</dbReference>
<evidence type="ECO:0000313" key="2">
    <source>
        <dbReference type="Proteomes" id="UP000659904"/>
    </source>
</evidence>
<name>A0A8J3KN61_9ACTN</name>
<protein>
    <recommendedName>
        <fullName evidence="3">ParB-like nuclease family protein</fullName>
    </recommendedName>
</protein>
<proteinExistence type="predicted"/>